<gene>
    <name evidence="2" type="ORF">CHC_T00002701001</name>
</gene>
<dbReference type="RefSeq" id="XP_005713856.1">
    <property type="nucleotide sequence ID" value="XM_005713799.1"/>
</dbReference>
<evidence type="ECO:0000313" key="3">
    <source>
        <dbReference type="Proteomes" id="UP000012073"/>
    </source>
</evidence>
<feature type="region of interest" description="Disordered" evidence="1">
    <location>
        <begin position="1"/>
        <end position="28"/>
    </location>
</feature>
<accession>R7Q683</accession>
<dbReference type="EMBL" id="HG001669">
    <property type="protein sequence ID" value="CDF34037.1"/>
    <property type="molecule type" value="Genomic_DNA"/>
</dbReference>
<evidence type="ECO:0000313" key="2">
    <source>
        <dbReference type="EMBL" id="CDF34037.1"/>
    </source>
</evidence>
<feature type="compositionally biased region" description="Basic and acidic residues" evidence="1">
    <location>
        <begin position="17"/>
        <end position="26"/>
    </location>
</feature>
<name>R7Q683_CHOCR</name>
<protein>
    <submittedName>
        <fullName evidence="2">Uncharacterized protein</fullName>
    </submittedName>
</protein>
<dbReference type="GeneID" id="17321572"/>
<sequence>MSSNFAPTQWHRRALQTRRETDRDTPEQACRPHLRCCCCFSAKEVIAGAPSPSARCPP</sequence>
<reference evidence="3" key="1">
    <citation type="journal article" date="2013" name="Proc. Natl. Acad. Sci. U.S.A.">
        <title>Genome structure and metabolic features in the red seaweed Chondrus crispus shed light on evolution of the Archaeplastida.</title>
        <authorList>
            <person name="Collen J."/>
            <person name="Porcel B."/>
            <person name="Carre W."/>
            <person name="Ball S.G."/>
            <person name="Chaparro C."/>
            <person name="Tonon T."/>
            <person name="Barbeyron T."/>
            <person name="Michel G."/>
            <person name="Noel B."/>
            <person name="Valentin K."/>
            <person name="Elias M."/>
            <person name="Artiguenave F."/>
            <person name="Arun A."/>
            <person name="Aury J.M."/>
            <person name="Barbosa-Neto J.F."/>
            <person name="Bothwell J.H."/>
            <person name="Bouget F.Y."/>
            <person name="Brillet L."/>
            <person name="Cabello-Hurtado F."/>
            <person name="Capella-Gutierrez S."/>
            <person name="Charrier B."/>
            <person name="Cladiere L."/>
            <person name="Cock J.M."/>
            <person name="Coelho S.M."/>
            <person name="Colleoni C."/>
            <person name="Czjzek M."/>
            <person name="Da Silva C."/>
            <person name="Delage L."/>
            <person name="Denoeud F."/>
            <person name="Deschamps P."/>
            <person name="Dittami S.M."/>
            <person name="Gabaldon T."/>
            <person name="Gachon C.M."/>
            <person name="Groisillier A."/>
            <person name="Herve C."/>
            <person name="Jabbari K."/>
            <person name="Katinka M."/>
            <person name="Kloareg B."/>
            <person name="Kowalczyk N."/>
            <person name="Labadie K."/>
            <person name="Leblanc C."/>
            <person name="Lopez P.J."/>
            <person name="McLachlan D.H."/>
            <person name="Meslet-Cladiere L."/>
            <person name="Moustafa A."/>
            <person name="Nehr Z."/>
            <person name="Nyvall Collen P."/>
            <person name="Panaud O."/>
            <person name="Partensky F."/>
            <person name="Poulain J."/>
            <person name="Rensing S.A."/>
            <person name="Rousvoal S."/>
            <person name="Samson G."/>
            <person name="Symeonidi A."/>
            <person name="Weissenbach J."/>
            <person name="Zambounis A."/>
            <person name="Wincker P."/>
            <person name="Boyen C."/>
        </authorList>
    </citation>
    <scope>NUCLEOTIDE SEQUENCE [LARGE SCALE GENOMIC DNA]</scope>
    <source>
        <strain evidence="3">cv. Stackhouse</strain>
    </source>
</reference>
<dbReference type="KEGG" id="ccp:CHC_T00002701001"/>
<dbReference type="Gramene" id="CDF34037">
    <property type="protein sequence ID" value="CDF34037"/>
    <property type="gene ID" value="CHC_T00002701001"/>
</dbReference>
<dbReference type="Proteomes" id="UP000012073">
    <property type="component" value="Unassembled WGS sequence"/>
</dbReference>
<dbReference type="AlphaFoldDB" id="R7Q683"/>
<proteinExistence type="predicted"/>
<organism evidence="2 3">
    <name type="scientific">Chondrus crispus</name>
    <name type="common">Carrageen Irish moss</name>
    <name type="synonym">Polymorpha crispa</name>
    <dbReference type="NCBI Taxonomy" id="2769"/>
    <lineage>
        <taxon>Eukaryota</taxon>
        <taxon>Rhodophyta</taxon>
        <taxon>Florideophyceae</taxon>
        <taxon>Rhodymeniophycidae</taxon>
        <taxon>Gigartinales</taxon>
        <taxon>Gigartinaceae</taxon>
        <taxon>Chondrus</taxon>
    </lineage>
</organism>
<evidence type="ECO:0000256" key="1">
    <source>
        <dbReference type="SAM" id="MobiDB-lite"/>
    </source>
</evidence>
<keyword evidence="3" id="KW-1185">Reference proteome</keyword>